<gene>
    <name evidence="2" type="ORF">EEW87_009445</name>
</gene>
<feature type="transmembrane region" description="Helical" evidence="1">
    <location>
        <begin position="64"/>
        <end position="83"/>
    </location>
</feature>
<reference evidence="2 3" key="1">
    <citation type="submission" date="2019-09" db="EMBL/GenBank/DDBJ databases">
        <title>Complete Genome Sequence of Janibacter melonis M714 with both human health impact and industrial applications.</title>
        <authorList>
            <person name="Jin M."/>
            <person name="Zhao Q.R."/>
        </authorList>
    </citation>
    <scope>NUCLEOTIDE SEQUENCE [LARGE SCALE GENOMIC DNA]</scope>
    <source>
        <strain evidence="2 3">M714</strain>
    </source>
</reference>
<keyword evidence="1" id="KW-1133">Transmembrane helix</keyword>
<dbReference type="GeneID" id="59161389"/>
<keyword evidence="1" id="KW-0472">Membrane</keyword>
<dbReference type="EMBL" id="CP044548">
    <property type="protein sequence ID" value="QFQ30470.2"/>
    <property type="molecule type" value="Genomic_DNA"/>
</dbReference>
<feature type="transmembrane region" description="Helical" evidence="1">
    <location>
        <begin position="12"/>
        <end position="32"/>
    </location>
</feature>
<dbReference type="KEGG" id="jme:EEW87_009445"/>
<protein>
    <submittedName>
        <fullName evidence="2">Uncharacterized protein</fullName>
    </submittedName>
</protein>
<feature type="transmembrane region" description="Helical" evidence="1">
    <location>
        <begin position="114"/>
        <end position="133"/>
    </location>
</feature>
<sequence length="188" mass="19089">MTTGRLPVVRAVRSLALTTSAVGAGLLAHWHAGGTTPHPVALLVLLLVLTVPVARLSARRVSPAVATVVLGAGQGAIHLLGALGGTTSSHASSHGGHEVVHLGPLPAGSTDGGGLTMLGLHLVVTLALAALWSRGEQALFAVVRRLRPPALPRWSVPGAPAVLVAVVAPRARSLTRWHPSRAPPLPVS</sequence>
<accession>A0A5P8FN16</accession>
<proteinExistence type="predicted"/>
<keyword evidence="1" id="KW-0812">Transmembrane</keyword>
<feature type="transmembrane region" description="Helical" evidence="1">
    <location>
        <begin position="38"/>
        <end position="57"/>
    </location>
</feature>
<evidence type="ECO:0000313" key="2">
    <source>
        <dbReference type="EMBL" id="QFQ30470.2"/>
    </source>
</evidence>
<evidence type="ECO:0000313" key="3">
    <source>
        <dbReference type="Proteomes" id="UP000271708"/>
    </source>
</evidence>
<organism evidence="2 3">
    <name type="scientific">Janibacter melonis</name>
    <dbReference type="NCBI Taxonomy" id="262209"/>
    <lineage>
        <taxon>Bacteria</taxon>
        <taxon>Bacillati</taxon>
        <taxon>Actinomycetota</taxon>
        <taxon>Actinomycetes</taxon>
        <taxon>Micrococcales</taxon>
        <taxon>Intrasporangiaceae</taxon>
        <taxon>Janibacter</taxon>
    </lineage>
</organism>
<name>A0A5P8FN16_9MICO</name>
<dbReference type="RefSeq" id="WP_123092809.1">
    <property type="nucleotide sequence ID" value="NZ_BAAAKD010000046.1"/>
</dbReference>
<dbReference type="Proteomes" id="UP000271708">
    <property type="component" value="Chromosome"/>
</dbReference>
<evidence type="ECO:0000256" key="1">
    <source>
        <dbReference type="SAM" id="Phobius"/>
    </source>
</evidence>
<dbReference type="AlphaFoldDB" id="A0A5P8FN16"/>